<dbReference type="GeneID" id="90528352"/>
<evidence type="ECO:0000313" key="8">
    <source>
        <dbReference type="EMBL" id="EYA13931.1"/>
    </source>
</evidence>
<sequence>MRRIDDNLISSVQDFLLPKGCNFDDERRNFIKELSSCDLLAVPGSGKTTALIAKLCCMAENLEIGDAILVLSHTNTAVEEIRKHLSKKAAKLFEYPHNVSTIQEFVDKFLAIPYYENKYKRGIEIIDKDRYDAEIQRILSRCWDRRILYCKHQFDFTSVRFISSFGEPRIGLGIEGSDISYKIPTTWRGNEDFNKQYVCNWLLKAKNEILEKGILHYDDCYYLAEEYIKEYPEIKSVLQKRFKYILIDETQDMQLHQLNLIDKLFYSDNCILQRIGDPNQSIYNAVTDTCDWLPRNPMYINNSLRLSKEIADVVNPFTLITGDDGTGKARFVVNGKNVLDSPILPTLLLFNEETMPLLKGKFKDLIERNNLQNTINGKKYGFHIIGWNAKISEPEFNIEKLRLDNIFPNTTKVTTSKTYDTISEFLQFSENETISQCQKTVFAILCHILRLSGVVDVNGRNFTIKTLLKQYKNNELIILNQTVFKISVAIKQNDFETAYKLLKQVVDSDLKSKFELQQNAYVDNFIGNTFVKYNNEEKEEEDSIPIKIGTVHSVKGMTHCATMYVETFFHNYECKHLIKKQNRGGFQPSPFFKDIVDKKSSRAKQAMKMLYVGMSRPTHLLCYASLKMNWSSDALKKMRESGWEIIDLTI</sequence>
<evidence type="ECO:0000256" key="5">
    <source>
        <dbReference type="ARBA" id="ARBA00034923"/>
    </source>
</evidence>
<dbReference type="PANTHER" id="PTHR11070:SF2">
    <property type="entry name" value="ATP-DEPENDENT DNA HELICASE SRS2"/>
    <property type="match status" value="1"/>
</dbReference>
<dbReference type="PROSITE" id="PS51198">
    <property type="entry name" value="UVRD_HELICASE_ATP_BIND"/>
    <property type="match status" value="1"/>
</dbReference>
<dbReference type="GO" id="GO:0000725">
    <property type="term" value="P:recombinational repair"/>
    <property type="evidence" value="ECO:0007669"/>
    <property type="project" value="TreeGrafter"/>
</dbReference>
<dbReference type="InterPro" id="IPR000212">
    <property type="entry name" value="DNA_helicase_UvrD/REP"/>
</dbReference>
<evidence type="ECO:0000313" key="9">
    <source>
        <dbReference type="Proteomes" id="UP000022433"/>
    </source>
</evidence>
<dbReference type="PANTHER" id="PTHR11070">
    <property type="entry name" value="UVRD / RECB / PCRA DNA HELICASE FAMILY MEMBER"/>
    <property type="match status" value="1"/>
</dbReference>
<dbReference type="GO" id="GO:0003677">
    <property type="term" value="F:DNA binding"/>
    <property type="evidence" value="ECO:0007669"/>
    <property type="project" value="InterPro"/>
</dbReference>
<accession>A0AAN4N069</accession>
<proteinExistence type="predicted"/>
<keyword evidence="1 6" id="KW-0547">Nucleotide-binding</keyword>
<evidence type="ECO:0000256" key="3">
    <source>
        <dbReference type="ARBA" id="ARBA00022806"/>
    </source>
</evidence>
<comment type="caution">
    <text evidence="8">The sequence shown here is derived from an EMBL/GenBank/DDBJ whole genome shotgun (WGS) entry which is preliminary data.</text>
</comment>
<protein>
    <recommendedName>
        <fullName evidence="5">DNA 3'-5' helicase II</fullName>
    </recommendedName>
</protein>
<dbReference type="Pfam" id="PF00580">
    <property type="entry name" value="UvrD-helicase"/>
    <property type="match status" value="1"/>
</dbReference>
<dbReference type="EMBL" id="JGEA01000028">
    <property type="protein sequence ID" value="EYA13931.1"/>
    <property type="molecule type" value="Genomic_DNA"/>
</dbReference>
<name>A0AAN4N069_BACFG</name>
<dbReference type="AlphaFoldDB" id="A0AAN4N069"/>
<keyword evidence="4 6" id="KW-0067">ATP-binding</keyword>
<gene>
    <name evidence="8" type="ORF">M104_3122</name>
</gene>
<organism evidence="8 9">
    <name type="scientific">Bacteroides fragilis str. 1007-1-F #10</name>
    <dbReference type="NCBI Taxonomy" id="1339295"/>
    <lineage>
        <taxon>Bacteria</taxon>
        <taxon>Pseudomonadati</taxon>
        <taxon>Bacteroidota</taxon>
        <taxon>Bacteroidia</taxon>
        <taxon>Bacteroidales</taxon>
        <taxon>Bacteroidaceae</taxon>
        <taxon>Bacteroides</taxon>
    </lineage>
</organism>
<dbReference type="SUPFAM" id="SSF52540">
    <property type="entry name" value="P-loop containing nucleoside triphosphate hydrolases"/>
    <property type="match status" value="1"/>
</dbReference>
<dbReference type="Gene3D" id="3.40.50.300">
    <property type="entry name" value="P-loop containing nucleotide triphosphate hydrolases"/>
    <property type="match status" value="2"/>
</dbReference>
<dbReference type="GO" id="GO:0043138">
    <property type="term" value="F:3'-5' DNA helicase activity"/>
    <property type="evidence" value="ECO:0007669"/>
    <property type="project" value="TreeGrafter"/>
</dbReference>
<reference evidence="8 9" key="1">
    <citation type="submission" date="2014-02" db="EMBL/GenBank/DDBJ databases">
        <authorList>
            <person name="Sears C."/>
            <person name="Carroll K."/>
            <person name="Sack B.R."/>
            <person name="Qadri F."/>
            <person name="Myers L.L."/>
            <person name="Chung G.-T."/>
            <person name="Escheverria P."/>
            <person name="Fraser C.M."/>
            <person name="Sadzewicz L."/>
            <person name="Shefchek K.A."/>
            <person name="Tallon L."/>
            <person name="Das S.P."/>
            <person name="Daugherty S."/>
            <person name="Mongodin E.F."/>
        </authorList>
    </citation>
    <scope>NUCLEOTIDE SEQUENCE [LARGE SCALE GENOMIC DNA]</scope>
    <source>
        <strain evidence="8 9">1007-1-F #10</strain>
    </source>
</reference>
<evidence type="ECO:0000256" key="6">
    <source>
        <dbReference type="PROSITE-ProRule" id="PRU00560"/>
    </source>
</evidence>
<evidence type="ECO:0000256" key="2">
    <source>
        <dbReference type="ARBA" id="ARBA00022801"/>
    </source>
</evidence>
<evidence type="ECO:0000256" key="1">
    <source>
        <dbReference type="ARBA" id="ARBA00022741"/>
    </source>
</evidence>
<feature type="domain" description="UvrD-like helicase ATP-binding" evidence="7">
    <location>
        <begin position="20"/>
        <end position="326"/>
    </location>
</feature>
<dbReference type="RefSeq" id="WP_032533599.1">
    <property type="nucleotide sequence ID" value="NZ_JGEA01000028.1"/>
</dbReference>
<evidence type="ECO:0000259" key="7">
    <source>
        <dbReference type="PROSITE" id="PS51198"/>
    </source>
</evidence>
<evidence type="ECO:0000256" key="4">
    <source>
        <dbReference type="ARBA" id="ARBA00022840"/>
    </source>
</evidence>
<feature type="binding site" evidence="6">
    <location>
        <begin position="41"/>
        <end position="48"/>
    </location>
    <ligand>
        <name>ATP</name>
        <dbReference type="ChEBI" id="CHEBI:30616"/>
    </ligand>
</feature>
<dbReference type="Proteomes" id="UP000022433">
    <property type="component" value="Unassembled WGS sequence"/>
</dbReference>
<keyword evidence="3 6" id="KW-0347">Helicase</keyword>
<dbReference type="InterPro" id="IPR014016">
    <property type="entry name" value="UvrD-like_ATP-bd"/>
</dbReference>
<dbReference type="GO" id="GO:0005524">
    <property type="term" value="F:ATP binding"/>
    <property type="evidence" value="ECO:0007669"/>
    <property type="project" value="UniProtKB-UniRule"/>
</dbReference>
<dbReference type="InterPro" id="IPR027417">
    <property type="entry name" value="P-loop_NTPase"/>
</dbReference>
<keyword evidence="2 6" id="KW-0378">Hydrolase</keyword>
<dbReference type="GO" id="GO:0016787">
    <property type="term" value="F:hydrolase activity"/>
    <property type="evidence" value="ECO:0007669"/>
    <property type="project" value="UniProtKB-UniRule"/>
</dbReference>